<proteinExistence type="predicted"/>
<organism evidence="1 2">
    <name type="scientific">Antarcticirhabdus aurantiaca</name>
    <dbReference type="NCBI Taxonomy" id="2606717"/>
    <lineage>
        <taxon>Bacteria</taxon>
        <taxon>Pseudomonadati</taxon>
        <taxon>Pseudomonadota</taxon>
        <taxon>Alphaproteobacteria</taxon>
        <taxon>Hyphomicrobiales</taxon>
        <taxon>Aurantimonadaceae</taxon>
        <taxon>Antarcticirhabdus</taxon>
    </lineage>
</organism>
<dbReference type="EMBL" id="CP113520">
    <property type="protein sequence ID" value="WAJ26305.1"/>
    <property type="molecule type" value="Genomic_DNA"/>
</dbReference>
<keyword evidence="2" id="KW-1185">Reference proteome</keyword>
<protein>
    <submittedName>
        <fullName evidence="1">HlyD family secretion protein</fullName>
    </submittedName>
</protein>
<evidence type="ECO:0000313" key="1">
    <source>
        <dbReference type="EMBL" id="WAJ26305.1"/>
    </source>
</evidence>
<evidence type="ECO:0000313" key="2">
    <source>
        <dbReference type="Proteomes" id="UP001163223"/>
    </source>
</evidence>
<name>A0ACD4NHI6_9HYPH</name>
<gene>
    <name evidence="1" type="ORF">OXU80_15525</name>
</gene>
<dbReference type="Proteomes" id="UP001163223">
    <property type="component" value="Chromosome"/>
</dbReference>
<accession>A0ACD4NHI6</accession>
<sequence>MLDKPDNGPGGASHSEATARARDGEGRDDEARHEDPHTEAPRKKASLLRRHPIWVLLAIVAIVALGVGGWFYWSVALEPYESTDDAFVDARSFPVAPQVAGSVIEANVADNQHVRPGDVLFRIDPRTYQAALDQAVAQVESAKAAIGSADAQIAAQEAQVAEAQAAVAQAEASLRFAEEDAARYQKLAQEGTGTVQTAQQATSNLDQQRATAAKARAAVVSTQKQIGSLQAQKASALADLQRAQAAQEQAQLNLDYTTVTAPQAGRLVQVTGAVGGYAQTGQALAMFVPDQKWVTANFKETQIADMRPGQPAEIHIDAYPEAAIRGRVDSIQPGSGTAFSLLPAENATGNYVKVVQRVPVKIVVDSWPEGVSVGPGMSVVPTVTVRPKD</sequence>
<reference evidence="1" key="1">
    <citation type="submission" date="2022-11" db="EMBL/GenBank/DDBJ databases">
        <title>beta-Carotene-producing bacterium, Jeongeuplla avenae sp. nov., alleviates the salt stress of Arabidopsis seedlings.</title>
        <authorList>
            <person name="Jiang L."/>
            <person name="Lee J."/>
        </authorList>
    </citation>
    <scope>NUCLEOTIDE SEQUENCE</scope>
    <source>
        <strain evidence="1">DY_R2A_6</strain>
    </source>
</reference>